<dbReference type="SMART" id="SM00014">
    <property type="entry name" value="acidPPc"/>
    <property type="match status" value="1"/>
</dbReference>
<feature type="transmembrane region" description="Helical" evidence="6">
    <location>
        <begin position="271"/>
        <end position="292"/>
    </location>
</feature>
<dbReference type="RefSeq" id="XP_013349065.1">
    <property type="nucleotide sequence ID" value="XM_013493611.1"/>
</dbReference>
<dbReference type="PANTHER" id="PTHR10165:SF154">
    <property type="entry name" value="PAP2 DOMAIN PROTEIN (AFU_ORTHOLOGUE AFUA_1G09730)"/>
    <property type="match status" value="1"/>
</dbReference>
<proteinExistence type="inferred from homology"/>
<feature type="transmembrane region" description="Helical" evidence="6">
    <location>
        <begin position="238"/>
        <end position="259"/>
    </location>
</feature>
<keyword evidence="4 6" id="KW-1133">Transmembrane helix</keyword>
<comment type="subcellular location">
    <subcellularLocation>
        <location evidence="1">Membrane</location>
        <topology evidence="1">Multi-pass membrane protein</topology>
    </subcellularLocation>
</comment>
<dbReference type="STRING" id="1043005.A0A074YWN4"/>
<feature type="transmembrane region" description="Helical" evidence="6">
    <location>
        <begin position="107"/>
        <end position="129"/>
    </location>
</feature>
<feature type="transmembrane region" description="Helical" evidence="6">
    <location>
        <begin position="197"/>
        <end position="217"/>
    </location>
</feature>
<dbReference type="Pfam" id="PF01569">
    <property type="entry name" value="PAP2"/>
    <property type="match status" value="1"/>
</dbReference>
<evidence type="ECO:0000256" key="2">
    <source>
        <dbReference type="ARBA" id="ARBA00008816"/>
    </source>
</evidence>
<dbReference type="GO" id="GO:0046839">
    <property type="term" value="P:phospholipid dephosphorylation"/>
    <property type="evidence" value="ECO:0007669"/>
    <property type="project" value="TreeGrafter"/>
</dbReference>
<evidence type="ECO:0000256" key="6">
    <source>
        <dbReference type="SAM" id="Phobius"/>
    </source>
</evidence>
<dbReference type="InterPro" id="IPR000326">
    <property type="entry name" value="PAP2/HPO"/>
</dbReference>
<evidence type="ECO:0000313" key="9">
    <source>
        <dbReference type="Proteomes" id="UP000030641"/>
    </source>
</evidence>
<dbReference type="Proteomes" id="UP000030641">
    <property type="component" value="Unassembled WGS sequence"/>
</dbReference>
<sequence length="358" mass="39715">MAIDMPPAKLIIAYALDWILIIAIAAVGGGISYVKPYHRPFSLLDLAISFPYVDHDEVSTVTLVVVSLIVPAVIIAIVTALFVPAFSRSSIRDQRYWKRKLWEFNSGWMGLGLSFALAFFITTGIKNLIGKPRPDLLARCQPDLNDIAAHVVGGYGQDISQRWTLVSSSICTQTNQKQLDEGFRSFLSGHSSMSWSGLLYLSLWLASKFNMLIPYLGHSAPPRRNDEDETEQQPRDRAAAPPVFGAIIVLIPICVAFFVCSTRYVDFKHQGIDIFSGSVLGIITAWIGFRWYHGSLTRGQPWTWSPRSKDRAFAVSSGTHGWIGDGVDGVAMRERPQRMQRTRDIDIEAGGSGDPIVK</sequence>
<dbReference type="HOGENOM" id="CLU_021458_2_0_1"/>
<dbReference type="InterPro" id="IPR036938">
    <property type="entry name" value="PAP2/HPO_sf"/>
</dbReference>
<dbReference type="GO" id="GO:0006644">
    <property type="term" value="P:phospholipid metabolic process"/>
    <property type="evidence" value="ECO:0007669"/>
    <property type="project" value="InterPro"/>
</dbReference>
<keyword evidence="5 6" id="KW-0472">Membrane</keyword>
<organism evidence="8 9">
    <name type="scientific">Aureobasidium subglaciale (strain EXF-2481)</name>
    <name type="common">Aureobasidium pullulans var. subglaciale</name>
    <dbReference type="NCBI Taxonomy" id="1043005"/>
    <lineage>
        <taxon>Eukaryota</taxon>
        <taxon>Fungi</taxon>
        <taxon>Dikarya</taxon>
        <taxon>Ascomycota</taxon>
        <taxon>Pezizomycotina</taxon>
        <taxon>Dothideomycetes</taxon>
        <taxon>Dothideomycetidae</taxon>
        <taxon>Dothideales</taxon>
        <taxon>Saccotheciaceae</taxon>
        <taxon>Aureobasidium</taxon>
    </lineage>
</organism>
<dbReference type="GO" id="GO:0016020">
    <property type="term" value="C:membrane"/>
    <property type="evidence" value="ECO:0007669"/>
    <property type="project" value="UniProtKB-SubCell"/>
</dbReference>
<dbReference type="OMA" id="WNAGWMG"/>
<feature type="transmembrane region" description="Helical" evidence="6">
    <location>
        <begin position="61"/>
        <end position="86"/>
    </location>
</feature>
<protein>
    <recommendedName>
        <fullName evidence="7">Phosphatidic acid phosphatase type 2/haloperoxidase domain-containing protein</fullName>
    </recommendedName>
</protein>
<evidence type="ECO:0000313" key="8">
    <source>
        <dbReference type="EMBL" id="KER00560.1"/>
    </source>
</evidence>
<accession>A0A074YWN4</accession>
<dbReference type="Gene3D" id="1.20.144.10">
    <property type="entry name" value="Phosphatidic acid phosphatase type 2/haloperoxidase"/>
    <property type="match status" value="1"/>
</dbReference>
<evidence type="ECO:0000256" key="3">
    <source>
        <dbReference type="ARBA" id="ARBA00022692"/>
    </source>
</evidence>
<evidence type="ECO:0000256" key="1">
    <source>
        <dbReference type="ARBA" id="ARBA00004141"/>
    </source>
</evidence>
<keyword evidence="3 6" id="KW-0812">Transmembrane</keyword>
<evidence type="ECO:0000256" key="5">
    <source>
        <dbReference type="ARBA" id="ARBA00023136"/>
    </source>
</evidence>
<dbReference type="GO" id="GO:0008195">
    <property type="term" value="F:phosphatidate phosphatase activity"/>
    <property type="evidence" value="ECO:0007669"/>
    <property type="project" value="TreeGrafter"/>
</dbReference>
<gene>
    <name evidence="8" type="ORF">AUEXF2481DRAFT_24873</name>
</gene>
<dbReference type="CDD" id="cd03390">
    <property type="entry name" value="PAP2_containing_1_like"/>
    <property type="match status" value="1"/>
</dbReference>
<dbReference type="SUPFAM" id="SSF48317">
    <property type="entry name" value="Acid phosphatase/Vanadium-dependent haloperoxidase"/>
    <property type="match status" value="1"/>
</dbReference>
<evidence type="ECO:0000256" key="4">
    <source>
        <dbReference type="ARBA" id="ARBA00022989"/>
    </source>
</evidence>
<evidence type="ECO:0000259" key="7">
    <source>
        <dbReference type="SMART" id="SM00014"/>
    </source>
</evidence>
<comment type="similarity">
    <text evidence="2">Belongs to the PA-phosphatase related phosphoesterase family.</text>
</comment>
<reference evidence="8 9" key="1">
    <citation type="journal article" date="2014" name="BMC Genomics">
        <title>Genome sequencing of four Aureobasidium pullulans varieties: biotechnological potential, stress tolerance, and description of new species.</title>
        <authorList>
            <person name="Gostin Ar C."/>
            <person name="Ohm R.A."/>
            <person name="Kogej T."/>
            <person name="Sonjak S."/>
            <person name="Turk M."/>
            <person name="Zajc J."/>
            <person name="Zalar P."/>
            <person name="Grube M."/>
            <person name="Sun H."/>
            <person name="Han J."/>
            <person name="Sharma A."/>
            <person name="Chiniquy J."/>
            <person name="Ngan C.Y."/>
            <person name="Lipzen A."/>
            <person name="Barry K."/>
            <person name="Grigoriev I.V."/>
            <person name="Gunde-Cimerman N."/>
        </authorList>
    </citation>
    <scope>NUCLEOTIDE SEQUENCE [LARGE SCALE GENOMIC DNA]</scope>
    <source>
        <strain evidence="8 9">EXF-2481</strain>
    </source>
</reference>
<dbReference type="EMBL" id="KL584749">
    <property type="protein sequence ID" value="KER00560.1"/>
    <property type="molecule type" value="Genomic_DNA"/>
</dbReference>
<dbReference type="AlphaFoldDB" id="A0A074YWN4"/>
<dbReference type="GeneID" id="25362861"/>
<keyword evidence="9" id="KW-1185">Reference proteome</keyword>
<dbReference type="OrthoDB" id="8907274at2759"/>
<dbReference type="PANTHER" id="PTHR10165">
    <property type="entry name" value="LIPID PHOSPHATE PHOSPHATASE"/>
    <property type="match status" value="1"/>
</dbReference>
<feature type="transmembrane region" description="Helical" evidence="6">
    <location>
        <begin position="12"/>
        <end position="34"/>
    </location>
</feature>
<feature type="domain" description="Phosphatidic acid phosphatase type 2/haloperoxidase" evidence="7">
    <location>
        <begin position="106"/>
        <end position="289"/>
    </location>
</feature>
<dbReference type="InParanoid" id="A0A074YWN4"/>
<dbReference type="InterPro" id="IPR043216">
    <property type="entry name" value="PAP-like"/>
</dbReference>
<dbReference type="FunFam" id="1.20.144.10:FF:000042">
    <property type="entry name" value="PAP2 domain protein"/>
    <property type="match status" value="1"/>
</dbReference>
<name>A0A074YWN4_AURSE</name>